<dbReference type="PROSITE" id="PS01122">
    <property type="entry name" value="CASPASE_CYS"/>
    <property type="match status" value="1"/>
</dbReference>
<evidence type="ECO:0000259" key="7">
    <source>
        <dbReference type="PROSITE" id="PS50207"/>
    </source>
</evidence>
<dbReference type="PANTHER" id="PTHR47901:SF3">
    <property type="entry name" value="CASPASE-1"/>
    <property type="match status" value="1"/>
</dbReference>
<dbReference type="Gene3D" id="1.10.533.10">
    <property type="entry name" value="Death Domain, Fas"/>
    <property type="match status" value="1"/>
</dbReference>
<dbReference type="FunFam" id="3.40.50.1460:FF:000007">
    <property type="entry name" value="Caspase-1"/>
    <property type="match status" value="1"/>
</dbReference>
<evidence type="ECO:0000256" key="5">
    <source>
        <dbReference type="RuleBase" id="RU003971"/>
    </source>
</evidence>
<dbReference type="PIRSF" id="PIRSF038001">
    <property type="entry name" value="Caspase_ICE"/>
    <property type="match status" value="1"/>
</dbReference>
<evidence type="ECO:0000259" key="8">
    <source>
        <dbReference type="PROSITE" id="PS50208"/>
    </source>
</evidence>
<feature type="active site" evidence="4">
    <location>
        <position position="317"/>
    </location>
</feature>
<accession>A0AAD1QYH9</accession>
<dbReference type="GO" id="GO:0097169">
    <property type="term" value="C:AIM2 inflammasome complex"/>
    <property type="evidence" value="ECO:0007669"/>
    <property type="project" value="TreeGrafter"/>
</dbReference>
<dbReference type="InterPro" id="IPR029030">
    <property type="entry name" value="Caspase-like_dom_sf"/>
</dbReference>
<evidence type="ECO:0000256" key="6">
    <source>
        <dbReference type="SAM" id="Coils"/>
    </source>
</evidence>
<feature type="coiled-coil region" evidence="6">
    <location>
        <begin position="18"/>
        <end position="65"/>
    </location>
</feature>
<reference evidence="10" key="1">
    <citation type="submission" date="2022-03" db="EMBL/GenBank/DDBJ databases">
        <authorList>
            <person name="Alioto T."/>
            <person name="Alioto T."/>
            <person name="Gomez Garrido J."/>
        </authorList>
    </citation>
    <scope>NUCLEOTIDE SEQUENCE</scope>
</reference>
<evidence type="ECO:0000313" key="10">
    <source>
        <dbReference type="EMBL" id="CAH2220184.1"/>
    </source>
</evidence>
<dbReference type="Proteomes" id="UP001295444">
    <property type="component" value="Chromosome 01"/>
</dbReference>
<evidence type="ECO:0000256" key="4">
    <source>
        <dbReference type="PIRSR" id="PIRSR038001-1"/>
    </source>
</evidence>
<feature type="domain" description="CARD" evidence="9">
    <location>
        <begin position="17"/>
        <end position="110"/>
    </location>
</feature>
<name>A0AAD1QYH9_PELCU</name>
<dbReference type="PROSITE" id="PS50207">
    <property type="entry name" value="CASPASE_P10"/>
    <property type="match status" value="1"/>
</dbReference>
<proteinExistence type="inferred from homology"/>
<sequence length="441" mass="49985">MRGPCTTWLNAGEPVTGLQQTQDELQRVRTKLVEKASQALLDGLLDDLLDRAIVSEAEMDDIKQRYPVTRDRCRQMVDTVKRKGDLSSSFLLQKLSERDTILCTELNIKAPKERQSTGPFNIPVPPQRLIAGPPLPSVPPQRQMAGPSWPSETKEEITLCSDEEAEMIIATEDSKMYAVMPRRNRKRLALLICNIQFNFLSERKGAEYDQIGMTKLLQDLGFEVQSFINLTSKMMQEKMKSFANREEHAESDIAMIVVMSHGERDVICGINSKHIEHENGTKENTDLLKIDDIFKTFNNVNCSKLRGKPKIIIVQACRGSEAGRVWASDSTKYGQFESNTMWASDSTNTDASGQFESDTMVQIETDSICFCSTTPDTVSYRDPKRGSLFILSLIEEIKRTAHNIHLEDIFRQVRSSFEGKLQMPTLERNTLTKKVYLLPGY</sequence>
<evidence type="ECO:0000259" key="9">
    <source>
        <dbReference type="PROSITE" id="PS50209"/>
    </source>
</evidence>
<dbReference type="InterPro" id="IPR002398">
    <property type="entry name" value="Pept_C14"/>
</dbReference>
<organism evidence="10 11">
    <name type="scientific">Pelobates cultripes</name>
    <name type="common">Western spadefoot toad</name>
    <dbReference type="NCBI Taxonomy" id="61616"/>
    <lineage>
        <taxon>Eukaryota</taxon>
        <taxon>Metazoa</taxon>
        <taxon>Chordata</taxon>
        <taxon>Craniata</taxon>
        <taxon>Vertebrata</taxon>
        <taxon>Euteleostomi</taxon>
        <taxon>Amphibia</taxon>
        <taxon>Batrachia</taxon>
        <taxon>Anura</taxon>
        <taxon>Pelobatoidea</taxon>
        <taxon>Pelobatidae</taxon>
        <taxon>Pelobates</taxon>
    </lineage>
</organism>
<dbReference type="AlphaFoldDB" id="A0AAD1QYH9"/>
<dbReference type="PROSITE" id="PS50209">
    <property type="entry name" value="CARD"/>
    <property type="match status" value="1"/>
</dbReference>
<dbReference type="PRINTS" id="PR00376">
    <property type="entry name" value="IL1BCENZYME"/>
</dbReference>
<comment type="function">
    <text evidence="2">Thiol protease involved in a variety of inflammatory processes by proteolytically cleaving other proteins, such as the precursors of the inflammatory cytokines interleukin-1 beta (IL1B) and interleukin 18 (IL18) as well as the pyroptosis inducer Gasdermin-D (GSDMD), into active mature peptides. Plays a key role in cell immunity as an inflammatory response initiator: once activated through formation of an inflammasome complex, it initiates a pro-inflammatory response through the cleavage of the two inflammatory cytokines IL1B and IL18, releasing the mature cytokines which are involved in a variety of inflammatory processes. Cleaves a tetrapeptide after an Asp residue at position P1. Also initiates pyroptosis, a programmed lytic cell death pathway, through cleavage of GSDMD.</text>
</comment>
<dbReference type="GO" id="GO:0006508">
    <property type="term" value="P:proteolysis"/>
    <property type="evidence" value="ECO:0007669"/>
    <property type="project" value="InterPro"/>
</dbReference>
<dbReference type="SMART" id="SM00114">
    <property type="entry name" value="CARD"/>
    <property type="match status" value="1"/>
</dbReference>
<dbReference type="SUPFAM" id="SSF47986">
    <property type="entry name" value="DEATH domain"/>
    <property type="match status" value="1"/>
</dbReference>
<dbReference type="GO" id="GO:0042981">
    <property type="term" value="P:regulation of apoptotic process"/>
    <property type="evidence" value="ECO:0007669"/>
    <property type="project" value="InterPro"/>
</dbReference>
<gene>
    <name evidence="10" type="ORF">PECUL_23A058707</name>
</gene>
<keyword evidence="6" id="KW-0175">Coiled coil</keyword>
<dbReference type="InterPro" id="IPR011029">
    <property type="entry name" value="DEATH-like_dom_sf"/>
</dbReference>
<dbReference type="Pfam" id="PF00619">
    <property type="entry name" value="CARD"/>
    <property type="match status" value="1"/>
</dbReference>
<dbReference type="InterPro" id="IPR015917">
    <property type="entry name" value="Pept_C14A"/>
</dbReference>
<dbReference type="Pfam" id="PF00656">
    <property type="entry name" value="Peptidase_C14"/>
    <property type="match status" value="1"/>
</dbReference>
<evidence type="ECO:0000256" key="3">
    <source>
        <dbReference type="ARBA" id="ARBA00065638"/>
    </source>
</evidence>
<dbReference type="GO" id="GO:0004197">
    <property type="term" value="F:cysteine-type endopeptidase activity"/>
    <property type="evidence" value="ECO:0007669"/>
    <property type="project" value="InterPro"/>
</dbReference>
<dbReference type="InterPro" id="IPR002138">
    <property type="entry name" value="Pept_C14_p10"/>
</dbReference>
<dbReference type="SMART" id="SM00115">
    <property type="entry name" value="CASc"/>
    <property type="match status" value="1"/>
</dbReference>
<evidence type="ECO:0000256" key="1">
    <source>
        <dbReference type="ARBA" id="ARBA00010134"/>
    </source>
</evidence>
<dbReference type="GO" id="GO:0050727">
    <property type="term" value="P:regulation of inflammatory response"/>
    <property type="evidence" value="ECO:0007669"/>
    <property type="project" value="TreeGrafter"/>
</dbReference>
<dbReference type="GO" id="GO:0072559">
    <property type="term" value="C:NLRP3 inflammasome complex"/>
    <property type="evidence" value="ECO:0007669"/>
    <property type="project" value="TreeGrafter"/>
</dbReference>
<dbReference type="InterPro" id="IPR011600">
    <property type="entry name" value="Pept_C14_caspase"/>
</dbReference>
<dbReference type="EMBL" id="OW240912">
    <property type="protein sequence ID" value="CAH2220184.1"/>
    <property type="molecule type" value="Genomic_DNA"/>
</dbReference>
<evidence type="ECO:0000256" key="2">
    <source>
        <dbReference type="ARBA" id="ARBA00057826"/>
    </source>
</evidence>
<keyword evidence="11" id="KW-1185">Reference proteome</keyword>
<feature type="domain" description="Caspase family p20" evidence="8">
    <location>
        <begin position="185"/>
        <end position="321"/>
    </location>
</feature>
<feature type="domain" description="Caspase family p10" evidence="7">
    <location>
        <begin position="357"/>
        <end position="439"/>
    </location>
</feature>
<comment type="subunit">
    <text evidence="3">Heterotetramer that consists of two anti-parallel arranged heterodimers, each one formed by a 20 kDa (Caspase-1 subunit p20) and a 10 kDa (Caspase-1 subunit p10) subunit. Can form a heterodimer with isoform epsilon which then has an inhibitory effect.</text>
</comment>
<protein>
    <submittedName>
        <fullName evidence="10">Caspase-1-like isoform X2</fullName>
    </submittedName>
</protein>
<dbReference type="InterPro" id="IPR001315">
    <property type="entry name" value="CARD"/>
</dbReference>
<dbReference type="SUPFAM" id="SSF52129">
    <property type="entry name" value="Caspase-like"/>
    <property type="match status" value="1"/>
</dbReference>
<dbReference type="GO" id="GO:0072557">
    <property type="term" value="C:IPAF inflammasome complex"/>
    <property type="evidence" value="ECO:0007669"/>
    <property type="project" value="TreeGrafter"/>
</dbReference>
<dbReference type="PANTHER" id="PTHR47901">
    <property type="entry name" value="CASPASE RECRUITMENT DOMAIN-CONTAINING PROTEIN 18"/>
    <property type="match status" value="1"/>
</dbReference>
<dbReference type="InterPro" id="IPR001309">
    <property type="entry name" value="Pept_C14_p20"/>
</dbReference>
<dbReference type="InterPro" id="IPR033139">
    <property type="entry name" value="Caspase_cys_AS"/>
</dbReference>
<comment type="similarity">
    <text evidence="1 5">Belongs to the peptidase C14A family.</text>
</comment>
<evidence type="ECO:0000313" key="11">
    <source>
        <dbReference type="Proteomes" id="UP001295444"/>
    </source>
</evidence>
<dbReference type="CDD" id="cd00032">
    <property type="entry name" value="CASc"/>
    <property type="match status" value="1"/>
</dbReference>
<feature type="active site" evidence="4">
    <location>
        <position position="261"/>
    </location>
</feature>
<dbReference type="PROSITE" id="PS50208">
    <property type="entry name" value="CASPASE_P20"/>
    <property type="match status" value="1"/>
</dbReference>
<dbReference type="Gene3D" id="3.40.50.1460">
    <property type="match status" value="1"/>
</dbReference>